<dbReference type="EMBL" id="SNRY01011073">
    <property type="protein sequence ID" value="KAA6304985.1"/>
    <property type="molecule type" value="Genomic_DNA"/>
</dbReference>
<dbReference type="AlphaFoldDB" id="A0A5J4P6E9"/>
<organism evidence="1">
    <name type="scientific">termite gut metagenome</name>
    <dbReference type="NCBI Taxonomy" id="433724"/>
    <lineage>
        <taxon>unclassified sequences</taxon>
        <taxon>metagenomes</taxon>
        <taxon>organismal metagenomes</taxon>
    </lineage>
</organism>
<comment type="caution">
    <text evidence="1">The sequence shown here is derived from an EMBL/GenBank/DDBJ whole genome shotgun (WGS) entry which is preliminary data.</text>
</comment>
<dbReference type="Gene3D" id="3.40.50.300">
    <property type="entry name" value="P-loop containing nucleotide triphosphate hydrolases"/>
    <property type="match status" value="1"/>
</dbReference>
<reference evidence="1" key="1">
    <citation type="submission" date="2019-03" db="EMBL/GenBank/DDBJ databases">
        <title>Single cell metagenomics reveals metabolic interactions within the superorganism composed of flagellate Streblomastix strix and complex community of Bacteroidetes bacteria on its surface.</title>
        <authorList>
            <person name="Treitli S.C."/>
            <person name="Kolisko M."/>
            <person name="Husnik F."/>
            <person name="Keeling P."/>
            <person name="Hampl V."/>
        </authorList>
    </citation>
    <scope>NUCLEOTIDE SEQUENCE</scope>
    <source>
        <strain evidence="1">STM</strain>
    </source>
</reference>
<accession>A0A5J4P6E9</accession>
<evidence type="ECO:0000313" key="1">
    <source>
        <dbReference type="EMBL" id="KAA6304985.1"/>
    </source>
</evidence>
<proteinExistence type="predicted"/>
<dbReference type="InterPro" id="IPR027417">
    <property type="entry name" value="P-loop_NTPase"/>
</dbReference>
<sequence length="169" mass="19372">TCIRENLNKSEKEVREAAGKALGHIIHDYASFRVETIDSFFQSVLRNLTRELGLSPNLTIILTNAEVLSDAVNAMIEKLEPNSPVLLQLLDYINEKIADDKRWNILNEVKKFGMNIFSEEYMEKGEELHQQLKNPATIKDYRHELNAMKNAANRDWTVKSRSRIGLGSQ</sequence>
<feature type="non-terminal residue" evidence="1">
    <location>
        <position position="1"/>
    </location>
</feature>
<name>A0A5J4P6E9_9ZZZZ</name>
<protein>
    <submittedName>
        <fullName evidence="1">Uncharacterized protein</fullName>
    </submittedName>
</protein>
<gene>
    <name evidence="1" type="ORF">EZS27_043365</name>
</gene>